<proteinExistence type="predicted"/>
<dbReference type="RefSeq" id="WP_264846334.1">
    <property type="nucleotide sequence ID" value="NZ_BPMA01000021.1"/>
</dbReference>
<dbReference type="EMBL" id="BQKA01000028">
    <property type="protein sequence ID" value="GJM50480.1"/>
    <property type="molecule type" value="Genomic_DNA"/>
</dbReference>
<protein>
    <submittedName>
        <fullName evidence="2">Uncharacterized protein</fullName>
    </submittedName>
</protein>
<evidence type="ECO:0000313" key="3">
    <source>
        <dbReference type="EMBL" id="GJM52084.1"/>
    </source>
</evidence>
<sequence length="81" mass="9066">MAQNTITTKGVLIINGKQVENTFSSLRATTAKLEKELRKLTPGTQEFINQAEQVKKARTAFEKVKQEIQATTTEIKKAEES</sequence>
<gene>
    <name evidence="2" type="ORF">RCZ15_14530</name>
    <name evidence="3" type="ORF">RCZ16_04020</name>
</gene>
<evidence type="ECO:0000313" key="4">
    <source>
        <dbReference type="Proteomes" id="UP001207736"/>
    </source>
</evidence>
<evidence type="ECO:0000256" key="1">
    <source>
        <dbReference type="SAM" id="Coils"/>
    </source>
</evidence>
<comment type="caution">
    <text evidence="2">The sequence shown here is derived from an EMBL/GenBank/DDBJ whole genome shotgun (WGS) entry which is preliminary data.</text>
</comment>
<evidence type="ECO:0000313" key="2">
    <source>
        <dbReference type="EMBL" id="GJM50480.1"/>
    </source>
</evidence>
<accession>A0AAV5AXH4</accession>
<reference evidence="2 5" key="1">
    <citation type="submission" date="2021-11" db="EMBL/GenBank/DDBJ databases">
        <title>Draft genome sequence of Capnocytophaga sp. strain KC07075 isolated from cat oral cavity.</title>
        <authorList>
            <person name="Suzuki M."/>
            <person name="Imaoka K."/>
            <person name="Kimura M."/>
            <person name="Morikawa S."/>
            <person name="Maeda K."/>
        </authorList>
    </citation>
    <scope>NUCLEOTIDE SEQUENCE</scope>
    <source>
        <strain evidence="2">KC07075</strain>
        <strain evidence="3 5">KC07079</strain>
    </source>
</reference>
<organism evidence="2 4">
    <name type="scientific">Capnocytophaga catalasegens</name>
    <dbReference type="NCBI Taxonomy" id="1004260"/>
    <lineage>
        <taxon>Bacteria</taxon>
        <taxon>Pseudomonadati</taxon>
        <taxon>Bacteroidota</taxon>
        <taxon>Flavobacteriia</taxon>
        <taxon>Flavobacteriales</taxon>
        <taxon>Flavobacteriaceae</taxon>
        <taxon>Capnocytophaga</taxon>
    </lineage>
</organism>
<name>A0AAV5AXH4_9FLAO</name>
<dbReference type="Proteomes" id="UP001207736">
    <property type="component" value="Unassembled WGS sequence"/>
</dbReference>
<feature type="coiled-coil region" evidence="1">
    <location>
        <begin position="54"/>
        <end position="81"/>
    </location>
</feature>
<keyword evidence="1" id="KW-0175">Coiled coil</keyword>
<dbReference type="AlphaFoldDB" id="A0AAV5AXH4"/>
<dbReference type="Proteomes" id="UP001208692">
    <property type="component" value="Unassembled WGS sequence"/>
</dbReference>
<evidence type="ECO:0000313" key="5">
    <source>
        <dbReference type="Proteomes" id="UP001208692"/>
    </source>
</evidence>
<keyword evidence="5" id="KW-1185">Reference proteome</keyword>
<dbReference type="EMBL" id="BQKB01000009">
    <property type="protein sequence ID" value="GJM52084.1"/>
    <property type="molecule type" value="Genomic_DNA"/>
</dbReference>